<feature type="region of interest" description="Disordered" evidence="1">
    <location>
        <begin position="85"/>
        <end position="113"/>
    </location>
</feature>
<dbReference type="AlphaFoldDB" id="A0AAE1NTT0"/>
<evidence type="ECO:0000313" key="3">
    <source>
        <dbReference type="Proteomes" id="UP001292094"/>
    </source>
</evidence>
<comment type="caution">
    <text evidence="2">The sequence shown here is derived from an EMBL/GenBank/DDBJ whole genome shotgun (WGS) entry which is preliminary data.</text>
</comment>
<organism evidence="2 3">
    <name type="scientific">Petrolisthes manimaculis</name>
    <dbReference type="NCBI Taxonomy" id="1843537"/>
    <lineage>
        <taxon>Eukaryota</taxon>
        <taxon>Metazoa</taxon>
        <taxon>Ecdysozoa</taxon>
        <taxon>Arthropoda</taxon>
        <taxon>Crustacea</taxon>
        <taxon>Multicrustacea</taxon>
        <taxon>Malacostraca</taxon>
        <taxon>Eumalacostraca</taxon>
        <taxon>Eucarida</taxon>
        <taxon>Decapoda</taxon>
        <taxon>Pleocyemata</taxon>
        <taxon>Anomura</taxon>
        <taxon>Galatheoidea</taxon>
        <taxon>Porcellanidae</taxon>
        <taxon>Petrolisthes</taxon>
    </lineage>
</organism>
<evidence type="ECO:0000313" key="2">
    <source>
        <dbReference type="EMBL" id="KAK4295045.1"/>
    </source>
</evidence>
<dbReference type="Proteomes" id="UP001292094">
    <property type="component" value="Unassembled WGS sequence"/>
</dbReference>
<feature type="compositionally biased region" description="Basic and acidic residues" evidence="1">
    <location>
        <begin position="88"/>
        <end position="113"/>
    </location>
</feature>
<name>A0AAE1NTT0_9EUCA</name>
<accession>A0AAE1NTT0</accession>
<gene>
    <name evidence="2" type="ORF">Pmani_032379</name>
</gene>
<sequence length="113" mass="13416">MGKNGDGEEDDGGGAGWGMRMKLKGKRLVERFLDSEETKWREMGRVVTNINPIKWEEWMVEDRDRGKESEWRWSEMENWRMVARKGGKRDGESKEWESGRWLSERDGECMEVE</sequence>
<reference evidence="2" key="1">
    <citation type="submission" date="2023-11" db="EMBL/GenBank/DDBJ databases">
        <title>Genome assemblies of two species of porcelain crab, Petrolisthes cinctipes and Petrolisthes manimaculis (Anomura: Porcellanidae).</title>
        <authorList>
            <person name="Angst P."/>
        </authorList>
    </citation>
    <scope>NUCLEOTIDE SEQUENCE</scope>
    <source>
        <strain evidence="2">PB745_02</strain>
        <tissue evidence="2">Gill</tissue>
    </source>
</reference>
<dbReference type="EMBL" id="JAWZYT010004161">
    <property type="protein sequence ID" value="KAK4295045.1"/>
    <property type="molecule type" value="Genomic_DNA"/>
</dbReference>
<proteinExistence type="predicted"/>
<evidence type="ECO:0000256" key="1">
    <source>
        <dbReference type="SAM" id="MobiDB-lite"/>
    </source>
</evidence>
<keyword evidence="3" id="KW-1185">Reference proteome</keyword>
<protein>
    <submittedName>
        <fullName evidence="2">Uncharacterized protein</fullName>
    </submittedName>
</protein>